<dbReference type="EMBL" id="FOPU01000022">
    <property type="protein sequence ID" value="SFH62675.1"/>
    <property type="molecule type" value="Genomic_DNA"/>
</dbReference>
<dbReference type="RefSeq" id="WP_145981076.1">
    <property type="nucleotide sequence ID" value="NZ_LN832559.1"/>
</dbReference>
<gene>
    <name evidence="2" type="ORF">SAMN04488021_12257</name>
</gene>
<dbReference type="STRING" id="34004.SAMN04488021_12257"/>
<evidence type="ECO:0000256" key="1">
    <source>
        <dbReference type="SAM" id="MobiDB-lite"/>
    </source>
</evidence>
<evidence type="ECO:0000313" key="2">
    <source>
        <dbReference type="EMBL" id="SFH62675.1"/>
    </source>
</evidence>
<dbReference type="AlphaFoldDB" id="A0A1I3BK60"/>
<accession>A0A1I3BK60</accession>
<feature type="region of interest" description="Disordered" evidence="1">
    <location>
        <begin position="1"/>
        <end position="29"/>
    </location>
</feature>
<sequence length="157" mass="17396">MPYPDSSRPLLRGRPGTPDPLGRAGSAGADGMLSGSEALRQITVAATPGFYDHGAALLVMCRTLEERPRELRAALSGECAALWRATTGREILDLLAQRRALGQEVFQDMPLFTLRLQGSERERELTSQLGRRYRVRVFEVARWSVIGGAVPPERLWH</sequence>
<dbReference type="Proteomes" id="UP000183635">
    <property type="component" value="Unassembled WGS sequence"/>
</dbReference>
<reference evidence="2 3" key="1">
    <citation type="submission" date="2016-10" db="EMBL/GenBank/DDBJ databases">
        <authorList>
            <person name="de Groot N.N."/>
        </authorList>
    </citation>
    <scope>NUCLEOTIDE SEQUENCE [LARGE SCALE GENOMIC DNA]</scope>
    <source>
        <strain evidence="2 3">DSM 8537</strain>
    </source>
</reference>
<protein>
    <submittedName>
        <fullName evidence="2">Uncharacterized protein</fullName>
    </submittedName>
</protein>
<name>A0A1I3BK60_9RHOB</name>
<evidence type="ECO:0000313" key="3">
    <source>
        <dbReference type="Proteomes" id="UP000183635"/>
    </source>
</evidence>
<proteinExistence type="predicted"/>
<keyword evidence="3" id="KW-1185">Reference proteome</keyword>
<organism evidence="2 3">
    <name type="scientific">Paracoccus aminovorans</name>
    <dbReference type="NCBI Taxonomy" id="34004"/>
    <lineage>
        <taxon>Bacteria</taxon>
        <taxon>Pseudomonadati</taxon>
        <taxon>Pseudomonadota</taxon>
        <taxon>Alphaproteobacteria</taxon>
        <taxon>Rhodobacterales</taxon>
        <taxon>Paracoccaceae</taxon>
        <taxon>Paracoccus</taxon>
    </lineage>
</organism>